<dbReference type="PANTHER" id="PTHR34387:SF2">
    <property type="entry name" value="SLR1258 PROTEIN"/>
    <property type="match status" value="1"/>
</dbReference>
<keyword evidence="2" id="KW-1185">Reference proteome</keyword>
<dbReference type="Gene3D" id="3.30.110.170">
    <property type="entry name" value="Protein of unknown function (DUF541), domain 1"/>
    <property type="match status" value="1"/>
</dbReference>
<dbReference type="InterPro" id="IPR007497">
    <property type="entry name" value="SIMPL/DUF541"/>
</dbReference>
<name>A0ABU7V8J9_9MICO</name>
<dbReference type="Proteomes" id="UP001351900">
    <property type="component" value="Unassembled WGS sequence"/>
</dbReference>
<dbReference type="PANTHER" id="PTHR34387">
    <property type="entry name" value="SLR1258 PROTEIN"/>
    <property type="match status" value="1"/>
</dbReference>
<proteinExistence type="predicted"/>
<dbReference type="Pfam" id="PF04402">
    <property type="entry name" value="SIMPL"/>
    <property type="match status" value="1"/>
</dbReference>
<comment type="caution">
    <text evidence="1">The sequence shown here is derived from an EMBL/GenBank/DDBJ whole genome shotgun (WGS) entry which is preliminary data.</text>
</comment>
<evidence type="ECO:0000313" key="2">
    <source>
        <dbReference type="Proteomes" id="UP001351900"/>
    </source>
</evidence>
<evidence type="ECO:0000313" key="1">
    <source>
        <dbReference type="EMBL" id="MEF2255102.1"/>
    </source>
</evidence>
<dbReference type="Gene3D" id="3.30.70.2970">
    <property type="entry name" value="Protein of unknown function (DUF541), domain 2"/>
    <property type="match status" value="1"/>
</dbReference>
<dbReference type="RefSeq" id="WP_331791456.1">
    <property type="nucleotide sequence ID" value="NZ_BAAAUO010000012.1"/>
</dbReference>
<sequence length="221" mass="23067">MRDVIITVRGDHQTRVAPEEAVARLTIRTEGGERTDVMGRATDAASMLRAALTARQDAGEIREWSTGRLAVRSERPWNSEGKQLPLVHHASLDVSATFANLDALSGWLGEIAELDAIQVDGVQWMLTDATRSAVEADVAAQAVRIAMTRATAYAAALGLAEVTAVEVADVGLLGGGAAGAAPGPSPRMMMAASSMDSGAPLELQPAEIVVSAAVEARFSAH</sequence>
<protein>
    <submittedName>
        <fullName evidence="1">SIMPL domain-containing protein</fullName>
    </submittedName>
</protein>
<organism evidence="1 2">
    <name type="scientific">Microbacterium schleiferi</name>
    <dbReference type="NCBI Taxonomy" id="69362"/>
    <lineage>
        <taxon>Bacteria</taxon>
        <taxon>Bacillati</taxon>
        <taxon>Actinomycetota</taxon>
        <taxon>Actinomycetes</taxon>
        <taxon>Micrococcales</taxon>
        <taxon>Microbacteriaceae</taxon>
        <taxon>Microbacterium</taxon>
    </lineage>
</organism>
<reference evidence="1 2" key="1">
    <citation type="submission" date="2024-01" db="EMBL/GenBank/DDBJ databases">
        <title>the genome sequence of strain Microbacterium schleiferi NBRC 15075.</title>
        <authorList>
            <person name="Ding Y."/>
            <person name="Zhang G."/>
        </authorList>
    </citation>
    <scope>NUCLEOTIDE SEQUENCE [LARGE SCALE GENOMIC DNA]</scope>
    <source>
        <strain evidence="1 2">NBRC 15075</strain>
    </source>
</reference>
<gene>
    <name evidence="1" type="ORF">V2V91_08125</name>
</gene>
<dbReference type="EMBL" id="JAZHOV010000004">
    <property type="protein sequence ID" value="MEF2255102.1"/>
    <property type="molecule type" value="Genomic_DNA"/>
</dbReference>
<accession>A0ABU7V8J9</accession>
<dbReference type="InterPro" id="IPR052022">
    <property type="entry name" value="26kDa_periplasmic_antigen"/>
</dbReference>